<name>A0A1G8DMI9_9FLAO</name>
<dbReference type="GO" id="GO:0016887">
    <property type="term" value="F:ATP hydrolysis activity"/>
    <property type="evidence" value="ECO:0007669"/>
    <property type="project" value="InterPro"/>
</dbReference>
<gene>
    <name evidence="8" type="ORF">SAMN04488062_11044</name>
</gene>
<evidence type="ECO:0000313" key="9">
    <source>
        <dbReference type="Proteomes" id="UP000199274"/>
    </source>
</evidence>
<feature type="domain" description="AAA+ ATPase" evidence="7">
    <location>
        <begin position="38"/>
        <end position="156"/>
    </location>
</feature>
<dbReference type="AlphaFoldDB" id="A0A1G8DMI9"/>
<dbReference type="InterPro" id="IPR003593">
    <property type="entry name" value="AAA+_ATPase"/>
</dbReference>
<dbReference type="InterPro" id="IPR027417">
    <property type="entry name" value="P-loop_NTPase"/>
</dbReference>
<evidence type="ECO:0000256" key="1">
    <source>
        <dbReference type="ARBA" id="ARBA00002393"/>
    </source>
</evidence>
<dbReference type="InterPro" id="IPR008921">
    <property type="entry name" value="DNA_pol3_clamp-load_cplx_C"/>
</dbReference>
<dbReference type="FunFam" id="1.20.272.10:FF:000001">
    <property type="entry name" value="Putative AAA family ATPase"/>
    <property type="match status" value="1"/>
</dbReference>
<dbReference type="InterPro" id="IPR003959">
    <property type="entry name" value="ATPase_AAA_core"/>
</dbReference>
<dbReference type="Pfam" id="PF00004">
    <property type="entry name" value="AAA"/>
    <property type="match status" value="1"/>
</dbReference>
<dbReference type="FunFam" id="1.10.3710.10:FF:000004">
    <property type="entry name" value="Putative ATPase, AAA family"/>
    <property type="match status" value="1"/>
</dbReference>
<keyword evidence="4" id="KW-0235">DNA replication</keyword>
<dbReference type="STRING" id="178355.SAMN04488062_11044"/>
<organism evidence="8 9">
    <name type="scientific">Flavobacterium omnivorum</name>
    <dbReference type="NCBI Taxonomy" id="178355"/>
    <lineage>
        <taxon>Bacteria</taxon>
        <taxon>Pseudomonadati</taxon>
        <taxon>Bacteroidota</taxon>
        <taxon>Flavobacteriia</taxon>
        <taxon>Flavobacteriales</taxon>
        <taxon>Flavobacteriaceae</taxon>
        <taxon>Flavobacterium</taxon>
    </lineage>
</organism>
<evidence type="ECO:0000256" key="3">
    <source>
        <dbReference type="ARBA" id="ARBA00020776"/>
    </source>
</evidence>
<evidence type="ECO:0000256" key="6">
    <source>
        <dbReference type="ARBA" id="ARBA00022840"/>
    </source>
</evidence>
<dbReference type="InterPro" id="IPR021886">
    <property type="entry name" value="MgsA_C"/>
</dbReference>
<dbReference type="InterPro" id="IPR051314">
    <property type="entry name" value="AAA_ATPase_RarA/MGS1/WRNIP1"/>
</dbReference>
<comment type="similarity">
    <text evidence="2">Belongs to the AAA ATPase family. RarA/MGS1/WRNIP1 subfamily.</text>
</comment>
<evidence type="ECO:0000313" key="8">
    <source>
        <dbReference type="EMBL" id="SDH58801.1"/>
    </source>
</evidence>
<dbReference type="GO" id="GO:0008047">
    <property type="term" value="F:enzyme activator activity"/>
    <property type="evidence" value="ECO:0007669"/>
    <property type="project" value="TreeGrafter"/>
</dbReference>
<dbReference type="CDD" id="cd18139">
    <property type="entry name" value="HLD_clamp_RarA"/>
    <property type="match status" value="1"/>
</dbReference>
<sequence length="425" mass="47407">MEAPLAERIRPQKLEDYISQSHLVGPNGSLTQQIIKGIIPSLILWGPPGTGKTTLAQIIAQESKRPFYILSAINSGVKDIREVIEKAKQSGGLFTAKNPILFIDEIHRFSKSQQDSLLAAVEKGWITLIGATTENPSFEVIPALLSRCQVYVLNAFTKKDLESLLKRAIKTDAYLSTKNIKLNETEALLRLSGGDGRKLLNIFELVVNASNEDEVIITNDRVFALVQQNTVLYDKTGEQHYDIVSAFIKSIRGSDPNGTVYWLARMIEGGEDVKFIARRMLILSSEDIGNANPTAFIMANNTFQAVSTIGYPESRIILSQCAVYLATSPKSNASYLAIGTAQQLVKQTGDLPVPIHLRNAPTKLMKELGYGEEYKYAHDYTNNFAEQEFLPDAISKKPIYIPGNNSRENSIREFLKNRWKNKYGY</sequence>
<keyword evidence="6" id="KW-0067">ATP-binding</keyword>
<dbReference type="GO" id="GO:0005524">
    <property type="term" value="F:ATP binding"/>
    <property type="evidence" value="ECO:0007669"/>
    <property type="project" value="UniProtKB-KW"/>
</dbReference>
<evidence type="ECO:0000256" key="2">
    <source>
        <dbReference type="ARBA" id="ARBA00008959"/>
    </source>
</evidence>
<dbReference type="GO" id="GO:0006261">
    <property type="term" value="P:DNA-templated DNA replication"/>
    <property type="evidence" value="ECO:0007669"/>
    <property type="project" value="TreeGrafter"/>
</dbReference>
<dbReference type="Gene3D" id="1.20.272.10">
    <property type="match status" value="1"/>
</dbReference>
<comment type="function">
    <text evidence="1">DNA-dependent ATPase that plays important roles in cellular responses to stalled DNA replication processes.</text>
</comment>
<dbReference type="GO" id="GO:0000731">
    <property type="term" value="P:DNA synthesis involved in DNA repair"/>
    <property type="evidence" value="ECO:0007669"/>
    <property type="project" value="TreeGrafter"/>
</dbReference>
<reference evidence="9" key="1">
    <citation type="submission" date="2016-10" db="EMBL/GenBank/DDBJ databases">
        <authorList>
            <person name="Varghese N."/>
            <person name="Submissions S."/>
        </authorList>
    </citation>
    <scope>NUCLEOTIDE SEQUENCE [LARGE SCALE GENOMIC DNA]</scope>
    <source>
        <strain evidence="9">CGMCC 1.2747</strain>
    </source>
</reference>
<dbReference type="Proteomes" id="UP000199274">
    <property type="component" value="Unassembled WGS sequence"/>
</dbReference>
<evidence type="ECO:0000256" key="4">
    <source>
        <dbReference type="ARBA" id="ARBA00022705"/>
    </source>
</evidence>
<dbReference type="SUPFAM" id="SSF48019">
    <property type="entry name" value="post-AAA+ oligomerization domain-like"/>
    <property type="match status" value="1"/>
</dbReference>
<dbReference type="Gene3D" id="3.40.50.300">
    <property type="entry name" value="P-loop containing nucleotide triphosphate hydrolases"/>
    <property type="match status" value="1"/>
</dbReference>
<dbReference type="SMART" id="SM00382">
    <property type="entry name" value="AAA"/>
    <property type="match status" value="1"/>
</dbReference>
<dbReference type="RefSeq" id="WP_091257637.1">
    <property type="nucleotide sequence ID" value="NZ_FNDB01000010.1"/>
</dbReference>
<keyword evidence="5" id="KW-0547">Nucleotide-binding</keyword>
<dbReference type="PANTHER" id="PTHR13779">
    <property type="entry name" value="WERNER HELICASE-INTERACTING PROTEIN 1 FAMILY MEMBER"/>
    <property type="match status" value="1"/>
</dbReference>
<dbReference type="InterPro" id="IPR032423">
    <property type="entry name" value="AAA_assoc_2"/>
</dbReference>
<dbReference type="PANTHER" id="PTHR13779:SF7">
    <property type="entry name" value="ATPASE WRNIP1"/>
    <property type="match status" value="1"/>
</dbReference>
<dbReference type="OrthoDB" id="9778364at2"/>
<dbReference type="CDD" id="cd00009">
    <property type="entry name" value="AAA"/>
    <property type="match status" value="1"/>
</dbReference>
<dbReference type="Gene3D" id="1.10.3710.10">
    <property type="entry name" value="DNA polymerase III clamp loader subunits, C-terminal domain"/>
    <property type="match status" value="1"/>
</dbReference>
<proteinExistence type="inferred from homology"/>
<evidence type="ECO:0000256" key="5">
    <source>
        <dbReference type="ARBA" id="ARBA00022741"/>
    </source>
</evidence>
<dbReference type="Pfam" id="PF16193">
    <property type="entry name" value="AAA_assoc_2"/>
    <property type="match status" value="1"/>
</dbReference>
<dbReference type="SUPFAM" id="SSF52540">
    <property type="entry name" value="P-loop containing nucleoside triphosphate hydrolases"/>
    <property type="match status" value="1"/>
</dbReference>
<keyword evidence="9" id="KW-1185">Reference proteome</keyword>
<dbReference type="GO" id="GO:0017116">
    <property type="term" value="F:single-stranded DNA helicase activity"/>
    <property type="evidence" value="ECO:0007669"/>
    <property type="project" value="TreeGrafter"/>
</dbReference>
<dbReference type="EMBL" id="FNDB01000010">
    <property type="protein sequence ID" value="SDH58801.1"/>
    <property type="molecule type" value="Genomic_DNA"/>
</dbReference>
<protein>
    <recommendedName>
        <fullName evidence="3">Replication-associated recombination protein A</fullName>
    </recommendedName>
</protein>
<dbReference type="Gene3D" id="1.10.8.60">
    <property type="match status" value="1"/>
</dbReference>
<accession>A0A1G8DMI9</accession>
<dbReference type="FunFam" id="3.40.50.300:FF:000137">
    <property type="entry name" value="Replication-associated recombination protein A"/>
    <property type="match status" value="1"/>
</dbReference>
<dbReference type="GO" id="GO:0003677">
    <property type="term" value="F:DNA binding"/>
    <property type="evidence" value="ECO:0007669"/>
    <property type="project" value="InterPro"/>
</dbReference>
<evidence type="ECO:0000259" key="7">
    <source>
        <dbReference type="SMART" id="SM00382"/>
    </source>
</evidence>
<dbReference type="Pfam" id="PF12002">
    <property type="entry name" value="MgsA_C"/>
    <property type="match status" value="1"/>
</dbReference>